<sequence>MLFPAFIVKFITNSLYQGPNLVGIYKINLIKNIRLLL</sequence>
<accession>A0A6I6DIY1</accession>
<protein>
    <submittedName>
        <fullName evidence="1">Uncharacterized protein</fullName>
    </submittedName>
</protein>
<evidence type="ECO:0000313" key="1">
    <source>
        <dbReference type="EMBL" id="QGT99451.1"/>
    </source>
</evidence>
<dbReference type="Proteomes" id="UP000426444">
    <property type="component" value="Chromosome"/>
</dbReference>
<gene>
    <name evidence="1" type="ORF">SYNTR_0858</name>
</gene>
<keyword evidence="2" id="KW-1185">Reference proteome</keyword>
<dbReference type="AlphaFoldDB" id="A0A6I6DIY1"/>
<organism evidence="1 2">
    <name type="scientific">Candidatus Syntrophocurvum alkaliphilum</name>
    <dbReference type="NCBI Taxonomy" id="2293317"/>
    <lineage>
        <taxon>Bacteria</taxon>
        <taxon>Bacillati</taxon>
        <taxon>Bacillota</taxon>
        <taxon>Clostridia</taxon>
        <taxon>Eubacteriales</taxon>
        <taxon>Syntrophomonadaceae</taxon>
        <taxon>Candidatus Syntrophocurvum</taxon>
    </lineage>
</organism>
<proteinExistence type="predicted"/>
<reference evidence="2" key="1">
    <citation type="journal article" date="2019" name="Microbiology">
        <title>Complete Genome Sequence of an Uncultured Bacterium of the Candidate Phylum Bipolaricaulota.</title>
        <authorList>
            <person name="Kadnikov V.V."/>
            <person name="Mardanov A.V."/>
            <person name="Beletsky A.V."/>
            <person name="Frank Y.A."/>
            <person name="Karnachuk O.V."/>
            <person name="Ravin N.V."/>
        </authorList>
    </citation>
    <scope>NUCLEOTIDE SEQUENCE [LARGE SCALE GENOMIC DNA]</scope>
</reference>
<evidence type="ECO:0000313" key="2">
    <source>
        <dbReference type="Proteomes" id="UP000426444"/>
    </source>
</evidence>
<name>A0A6I6DIY1_9FIRM</name>
<dbReference type="EMBL" id="CP046457">
    <property type="protein sequence ID" value="QGT99451.1"/>
    <property type="molecule type" value="Genomic_DNA"/>
</dbReference>
<dbReference type="KEGG" id="salq:SYNTR_0858"/>